<dbReference type="PROSITE" id="PS50110">
    <property type="entry name" value="RESPONSE_REGULATORY"/>
    <property type="match status" value="1"/>
</dbReference>
<evidence type="ECO:0000259" key="6">
    <source>
        <dbReference type="PROSITE" id="PS50110"/>
    </source>
</evidence>
<keyword evidence="9" id="KW-1185">Reference proteome</keyword>
<reference evidence="8 9" key="1">
    <citation type="journal article" date="2015" name="G3 (Bethesda)">
        <title>Insights into Ongoing Evolution of the Hexachlorocyclohexane Catabolic Pathway from Comparative Genomics of Ten Sphingomonadaceae Strains.</title>
        <authorList>
            <person name="Pearce S.L."/>
            <person name="Oakeshott J.G."/>
            <person name="Pandey G."/>
        </authorList>
    </citation>
    <scope>NUCLEOTIDE SEQUENCE [LARGE SCALE GENOMIC DNA]</scope>
    <source>
        <strain evidence="8 9">LL02</strain>
    </source>
</reference>
<feature type="DNA-binding region" description="OmpR/PhoB-type" evidence="5">
    <location>
        <begin position="126"/>
        <end position="225"/>
    </location>
</feature>
<dbReference type="PANTHER" id="PTHR48111:SF40">
    <property type="entry name" value="PHOSPHATE REGULON TRANSCRIPTIONAL REGULATORY PROTEIN PHOB"/>
    <property type="match status" value="1"/>
</dbReference>
<dbReference type="GO" id="GO:0000976">
    <property type="term" value="F:transcription cis-regulatory region binding"/>
    <property type="evidence" value="ECO:0007669"/>
    <property type="project" value="TreeGrafter"/>
</dbReference>
<evidence type="ECO:0000256" key="2">
    <source>
        <dbReference type="ARBA" id="ARBA00023012"/>
    </source>
</evidence>
<dbReference type="RefSeq" id="WP_059151490.1">
    <property type="nucleotide sequence ID" value="NZ_KQ130453.1"/>
</dbReference>
<dbReference type="OrthoDB" id="9802426at2"/>
<dbReference type="InterPro" id="IPR011006">
    <property type="entry name" value="CheY-like_superfamily"/>
</dbReference>
<accession>A0A0J8APL2</accession>
<dbReference type="SMART" id="SM00862">
    <property type="entry name" value="Trans_reg_C"/>
    <property type="match status" value="1"/>
</dbReference>
<dbReference type="InterPro" id="IPR036388">
    <property type="entry name" value="WH-like_DNA-bd_sf"/>
</dbReference>
<protein>
    <submittedName>
        <fullName evidence="8">XRE family transcriptional regulator</fullName>
    </submittedName>
</protein>
<keyword evidence="2" id="KW-0902">Two-component regulatory system</keyword>
<dbReference type="EMBL" id="JACU01000004">
    <property type="protein sequence ID" value="KMS56405.1"/>
    <property type="molecule type" value="Genomic_DNA"/>
</dbReference>
<dbReference type="GO" id="GO:0005829">
    <property type="term" value="C:cytosol"/>
    <property type="evidence" value="ECO:0007669"/>
    <property type="project" value="TreeGrafter"/>
</dbReference>
<keyword evidence="1 4" id="KW-0597">Phosphoprotein</keyword>
<gene>
    <name evidence="8" type="ORF">V474_15860</name>
</gene>
<keyword evidence="3 5" id="KW-0238">DNA-binding</keyword>
<dbReference type="SUPFAM" id="SSF52172">
    <property type="entry name" value="CheY-like"/>
    <property type="match status" value="1"/>
</dbReference>
<dbReference type="PATRIC" id="fig|1114963.3.peg.2003"/>
<evidence type="ECO:0000256" key="5">
    <source>
        <dbReference type="PROSITE-ProRule" id="PRU01091"/>
    </source>
</evidence>
<feature type="modified residue" description="4-aspartylphosphate" evidence="4">
    <location>
        <position position="51"/>
    </location>
</feature>
<sequence length="228" mass="25243">MRIAILEDDVALAGLVEMTLTEAGHFCEVFGEGHLLTRALHRETYDVLILDWNVPGISGIGILEWVRSNLDLAPPALMLTSRSAEEDIVEGLFAGADDYVIKPVAPAVLKARVNALARRAYPAALLGIEVFGSYRFDTRAETVECHGELIALTAKEFALALLLFRNLHRALSRAYIFEAVWGRNPDLPTRTLDVHISNVRTKLNIRPGNGFKLVPIYAYGYRLEALTS</sequence>
<dbReference type="GO" id="GO:0006355">
    <property type="term" value="P:regulation of DNA-templated transcription"/>
    <property type="evidence" value="ECO:0007669"/>
    <property type="project" value="InterPro"/>
</dbReference>
<dbReference type="InterPro" id="IPR001867">
    <property type="entry name" value="OmpR/PhoB-type_DNA-bd"/>
</dbReference>
<evidence type="ECO:0000259" key="7">
    <source>
        <dbReference type="PROSITE" id="PS51755"/>
    </source>
</evidence>
<evidence type="ECO:0000313" key="9">
    <source>
        <dbReference type="Proteomes" id="UP000052268"/>
    </source>
</evidence>
<comment type="caution">
    <text evidence="8">The sequence shown here is derived from an EMBL/GenBank/DDBJ whole genome shotgun (WGS) entry which is preliminary data.</text>
</comment>
<dbReference type="GO" id="GO:0000156">
    <property type="term" value="F:phosphorelay response regulator activity"/>
    <property type="evidence" value="ECO:0007669"/>
    <property type="project" value="TreeGrafter"/>
</dbReference>
<dbReference type="Gene3D" id="6.10.250.690">
    <property type="match status" value="1"/>
</dbReference>
<dbReference type="Proteomes" id="UP000052268">
    <property type="component" value="Unassembled WGS sequence"/>
</dbReference>
<dbReference type="SUPFAM" id="SSF46894">
    <property type="entry name" value="C-terminal effector domain of the bipartite response regulators"/>
    <property type="match status" value="1"/>
</dbReference>
<dbReference type="GO" id="GO:0032993">
    <property type="term" value="C:protein-DNA complex"/>
    <property type="evidence" value="ECO:0007669"/>
    <property type="project" value="TreeGrafter"/>
</dbReference>
<dbReference type="AlphaFoldDB" id="A0A0J8APL2"/>
<dbReference type="InterPro" id="IPR039420">
    <property type="entry name" value="WalR-like"/>
</dbReference>
<evidence type="ECO:0000256" key="1">
    <source>
        <dbReference type="ARBA" id="ARBA00022553"/>
    </source>
</evidence>
<evidence type="ECO:0000256" key="4">
    <source>
        <dbReference type="PROSITE-ProRule" id="PRU00169"/>
    </source>
</evidence>
<dbReference type="Gene3D" id="1.10.10.10">
    <property type="entry name" value="Winged helix-like DNA-binding domain superfamily/Winged helix DNA-binding domain"/>
    <property type="match status" value="1"/>
</dbReference>
<dbReference type="Pfam" id="PF00486">
    <property type="entry name" value="Trans_reg_C"/>
    <property type="match status" value="1"/>
</dbReference>
<dbReference type="InterPro" id="IPR016032">
    <property type="entry name" value="Sig_transdc_resp-reg_C-effctor"/>
</dbReference>
<dbReference type="Gene3D" id="3.40.50.2300">
    <property type="match status" value="1"/>
</dbReference>
<dbReference type="SMART" id="SM00448">
    <property type="entry name" value="REC"/>
    <property type="match status" value="1"/>
</dbReference>
<feature type="domain" description="OmpR/PhoB-type" evidence="7">
    <location>
        <begin position="126"/>
        <end position="225"/>
    </location>
</feature>
<dbReference type="Pfam" id="PF00072">
    <property type="entry name" value="Response_reg"/>
    <property type="match status" value="1"/>
</dbReference>
<dbReference type="PANTHER" id="PTHR48111">
    <property type="entry name" value="REGULATOR OF RPOS"/>
    <property type="match status" value="1"/>
</dbReference>
<feature type="domain" description="Response regulatory" evidence="6">
    <location>
        <begin position="2"/>
        <end position="117"/>
    </location>
</feature>
<dbReference type="CDD" id="cd00383">
    <property type="entry name" value="trans_reg_C"/>
    <property type="match status" value="1"/>
</dbReference>
<organism evidence="8 9">
    <name type="scientific">Novosphingobium barchaimii LL02</name>
    <dbReference type="NCBI Taxonomy" id="1114963"/>
    <lineage>
        <taxon>Bacteria</taxon>
        <taxon>Pseudomonadati</taxon>
        <taxon>Pseudomonadota</taxon>
        <taxon>Alphaproteobacteria</taxon>
        <taxon>Sphingomonadales</taxon>
        <taxon>Sphingomonadaceae</taxon>
        <taxon>Novosphingobium</taxon>
    </lineage>
</organism>
<dbReference type="InterPro" id="IPR001789">
    <property type="entry name" value="Sig_transdc_resp-reg_receiver"/>
</dbReference>
<evidence type="ECO:0000313" key="8">
    <source>
        <dbReference type="EMBL" id="KMS56405.1"/>
    </source>
</evidence>
<dbReference type="PROSITE" id="PS51755">
    <property type="entry name" value="OMPR_PHOB"/>
    <property type="match status" value="1"/>
</dbReference>
<dbReference type="CDD" id="cd17574">
    <property type="entry name" value="REC_OmpR"/>
    <property type="match status" value="1"/>
</dbReference>
<evidence type="ECO:0000256" key="3">
    <source>
        <dbReference type="ARBA" id="ARBA00023125"/>
    </source>
</evidence>
<proteinExistence type="predicted"/>
<name>A0A0J8APL2_9SPHN</name>